<accession>A0AAV5FHX4</accession>
<evidence type="ECO:0000256" key="1">
    <source>
        <dbReference type="ARBA" id="ARBA00022701"/>
    </source>
</evidence>
<evidence type="ECO:0000256" key="3">
    <source>
        <dbReference type="ARBA" id="ARBA00022840"/>
    </source>
</evidence>
<evidence type="ECO:0000256" key="4">
    <source>
        <dbReference type="ARBA" id="ARBA00023054"/>
    </source>
</evidence>
<evidence type="ECO:0008006" key="8">
    <source>
        <dbReference type="Google" id="ProtNLM"/>
    </source>
</evidence>
<reference evidence="6" key="1">
    <citation type="journal article" date="2018" name="DNA Res.">
        <title>Multiple hybrid de novo genome assembly of finger millet, an orphan allotetraploid crop.</title>
        <authorList>
            <person name="Hatakeyama M."/>
            <person name="Aluri S."/>
            <person name="Balachadran M.T."/>
            <person name="Sivarajan S.R."/>
            <person name="Patrignani A."/>
            <person name="Gruter S."/>
            <person name="Poveda L."/>
            <person name="Shimizu-Inatsugi R."/>
            <person name="Baeten J."/>
            <person name="Francoijs K.J."/>
            <person name="Nataraja K.N."/>
            <person name="Reddy Y.A.N."/>
            <person name="Phadnis S."/>
            <person name="Ravikumar R.L."/>
            <person name="Schlapbach R."/>
            <person name="Sreeman S.M."/>
            <person name="Shimizu K.K."/>
        </authorList>
    </citation>
    <scope>NUCLEOTIDE SEQUENCE</scope>
</reference>
<evidence type="ECO:0000313" key="6">
    <source>
        <dbReference type="EMBL" id="GJN35338.1"/>
    </source>
</evidence>
<protein>
    <recommendedName>
        <fullName evidence="8">Kinesin motor domain-containing protein</fullName>
    </recommendedName>
</protein>
<comment type="caution">
    <text evidence="6">The sequence shown here is derived from an EMBL/GenBank/DDBJ whole genome shotgun (WGS) entry which is preliminary data.</text>
</comment>
<evidence type="ECO:0000313" key="7">
    <source>
        <dbReference type="Proteomes" id="UP001054889"/>
    </source>
</evidence>
<keyword evidence="4" id="KW-0175">Coiled coil</keyword>
<sequence length="186" mass="20548">MRKDIGANEEGTMCVLTIEATGKVKNESGSTNETLITLQFAQHARLIQNNAVINEHSSGDKFALQCQKCFLEEQITCLKHRGFSRCSSCTGDRSGGAFDCIIENVNMDTKSKSNAEDRRSLQDLQISNNEVMVDEDRSDALSVHGSLGRHLLGQIEKGNEEIADLKVELAKKIDELNMVSMQNAEL</sequence>
<keyword evidence="5" id="KW-0505">Motor protein</keyword>
<reference evidence="6" key="2">
    <citation type="submission" date="2021-12" db="EMBL/GenBank/DDBJ databases">
        <title>Resequencing data analysis of finger millet.</title>
        <authorList>
            <person name="Hatakeyama M."/>
            <person name="Aluri S."/>
            <person name="Balachadran M.T."/>
            <person name="Sivarajan S.R."/>
            <person name="Poveda L."/>
            <person name="Shimizu-Inatsugi R."/>
            <person name="Schlapbach R."/>
            <person name="Sreeman S.M."/>
            <person name="Shimizu K.K."/>
        </authorList>
    </citation>
    <scope>NUCLEOTIDE SEQUENCE</scope>
</reference>
<dbReference type="PANTHER" id="PTHR37739">
    <property type="entry name" value="KINESIN-LIKE PROTEIN KIN-12D"/>
    <property type="match status" value="1"/>
</dbReference>
<dbReference type="Proteomes" id="UP001054889">
    <property type="component" value="Unassembled WGS sequence"/>
</dbReference>
<keyword evidence="7" id="KW-1185">Reference proteome</keyword>
<evidence type="ECO:0000256" key="2">
    <source>
        <dbReference type="ARBA" id="ARBA00022741"/>
    </source>
</evidence>
<gene>
    <name evidence="6" type="primary">gb24095</name>
    <name evidence="6" type="ORF">PR202_gb24095</name>
</gene>
<dbReference type="PANTHER" id="PTHR37739:SF19">
    <property type="entry name" value="KINESIN-LIKE PROTEIN KIN-12E"/>
    <property type="match status" value="1"/>
</dbReference>
<proteinExistence type="predicted"/>
<evidence type="ECO:0000256" key="5">
    <source>
        <dbReference type="ARBA" id="ARBA00023175"/>
    </source>
</evidence>
<keyword evidence="3" id="KW-0067">ATP-binding</keyword>
<dbReference type="InterPro" id="IPR044986">
    <property type="entry name" value="KIF15/KIN-12"/>
</dbReference>
<dbReference type="GO" id="GO:0005874">
    <property type="term" value="C:microtubule"/>
    <property type="evidence" value="ECO:0007669"/>
    <property type="project" value="UniProtKB-KW"/>
</dbReference>
<dbReference type="EMBL" id="BQKI01000088">
    <property type="protein sequence ID" value="GJN35338.1"/>
    <property type="molecule type" value="Genomic_DNA"/>
</dbReference>
<keyword evidence="1" id="KW-0493">Microtubule</keyword>
<dbReference type="GO" id="GO:0005524">
    <property type="term" value="F:ATP binding"/>
    <property type="evidence" value="ECO:0007669"/>
    <property type="project" value="UniProtKB-KW"/>
</dbReference>
<name>A0AAV5FHX4_ELECO</name>
<organism evidence="6 7">
    <name type="scientific">Eleusine coracana subsp. coracana</name>
    <dbReference type="NCBI Taxonomy" id="191504"/>
    <lineage>
        <taxon>Eukaryota</taxon>
        <taxon>Viridiplantae</taxon>
        <taxon>Streptophyta</taxon>
        <taxon>Embryophyta</taxon>
        <taxon>Tracheophyta</taxon>
        <taxon>Spermatophyta</taxon>
        <taxon>Magnoliopsida</taxon>
        <taxon>Liliopsida</taxon>
        <taxon>Poales</taxon>
        <taxon>Poaceae</taxon>
        <taxon>PACMAD clade</taxon>
        <taxon>Chloridoideae</taxon>
        <taxon>Cynodonteae</taxon>
        <taxon>Eleusininae</taxon>
        <taxon>Eleusine</taxon>
    </lineage>
</organism>
<keyword evidence="2" id="KW-0547">Nucleotide-binding</keyword>
<dbReference type="AlphaFoldDB" id="A0AAV5FHX4"/>